<gene>
    <name evidence="2" type="ORF">DA075_06585</name>
</gene>
<reference evidence="2 3" key="1">
    <citation type="submission" date="2018-04" db="EMBL/GenBank/DDBJ databases">
        <title>Methylobacterium sp. PR1016A genome.</title>
        <authorList>
            <person name="Park W."/>
        </authorList>
    </citation>
    <scope>NUCLEOTIDE SEQUENCE [LARGE SCALE GENOMIC DNA]</scope>
    <source>
        <strain evidence="2 3">PR1016A</strain>
    </source>
</reference>
<dbReference type="InterPro" id="IPR036286">
    <property type="entry name" value="LexA/Signal_pep-like_sf"/>
</dbReference>
<dbReference type="OrthoDB" id="8234533at2"/>
<dbReference type="InterPro" id="IPR039418">
    <property type="entry name" value="LexA-like"/>
</dbReference>
<evidence type="ECO:0000313" key="3">
    <source>
        <dbReference type="Proteomes" id="UP000244755"/>
    </source>
</evidence>
<dbReference type="Proteomes" id="UP000244755">
    <property type="component" value="Chromosome 1"/>
</dbReference>
<protein>
    <submittedName>
        <fullName evidence="2">Uncharacterized protein</fullName>
    </submittedName>
</protein>
<dbReference type="AlphaFoldDB" id="A0A2R4WGG6"/>
<feature type="region of interest" description="Disordered" evidence="1">
    <location>
        <begin position="1"/>
        <end position="21"/>
    </location>
</feature>
<dbReference type="KEGG" id="mee:DA075_06585"/>
<dbReference type="SUPFAM" id="SSF51306">
    <property type="entry name" value="LexA/Signal peptidase"/>
    <property type="match status" value="1"/>
</dbReference>
<dbReference type="CDD" id="cd06529">
    <property type="entry name" value="S24_LexA-like"/>
    <property type="match status" value="1"/>
</dbReference>
<dbReference type="Gene3D" id="2.10.109.10">
    <property type="entry name" value="Umud Fragment, subunit A"/>
    <property type="match status" value="1"/>
</dbReference>
<accession>A0A2R4WGG6</accession>
<evidence type="ECO:0000256" key="1">
    <source>
        <dbReference type="SAM" id="MobiDB-lite"/>
    </source>
</evidence>
<sequence length="254" mass="28035">MDAIAMTDNHKPRSSSKLVRTDAELERTRREFIDWVDHIITQKNMTATDLAHASNLAPSTLLRILNSKTHPFNISFMTIRKVSEGSGYPIPKALIEAHDVKNVEPGEPAAKPRPTLTRGGTVKQASVGEVRTIPLRHVSSLPSSLAPTVREEVQEACPPYMLGDETAFAFRMPDDSLAPVIRGGSMMFATKRRDPTSGDILLVIDESGRALVRLVTDVDSAGIHVERLSPERKAETVSFDDVKDFGVVEGIWRR</sequence>
<proteinExistence type="predicted"/>
<keyword evidence="3" id="KW-1185">Reference proteome</keyword>
<evidence type="ECO:0000313" key="2">
    <source>
        <dbReference type="EMBL" id="AWB20630.1"/>
    </source>
</evidence>
<organism evidence="2 3">
    <name type="scientific">Methylobacterium currus</name>
    <dbReference type="NCBI Taxonomy" id="2051553"/>
    <lineage>
        <taxon>Bacteria</taxon>
        <taxon>Pseudomonadati</taxon>
        <taxon>Pseudomonadota</taxon>
        <taxon>Alphaproteobacteria</taxon>
        <taxon>Hyphomicrobiales</taxon>
        <taxon>Methylobacteriaceae</taxon>
        <taxon>Methylobacterium</taxon>
    </lineage>
</organism>
<name>A0A2R4WGG6_9HYPH</name>
<dbReference type="EMBL" id="CP028843">
    <property type="protein sequence ID" value="AWB20630.1"/>
    <property type="molecule type" value="Genomic_DNA"/>
</dbReference>
<dbReference type="RefSeq" id="WP_099952530.1">
    <property type="nucleotide sequence ID" value="NZ_CP028843.1"/>
</dbReference>